<organism evidence="7 8">
    <name type="scientific">Clostridium aceticum</name>
    <dbReference type="NCBI Taxonomy" id="84022"/>
    <lineage>
        <taxon>Bacteria</taxon>
        <taxon>Bacillati</taxon>
        <taxon>Bacillota</taxon>
        <taxon>Clostridia</taxon>
        <taxon>Eubacteriales</taxon>
        <taxon>Clostridiaceae</taxon>
        <taxon>Clostridium</taxon>
    </lineage>
</organism>
<name>A0A0D8IEW7_9CLOT</name>
<dbReference type="Gene3D" id="3.40.50.2300">
    <property type="match status" value="2"/>
</dbReference>
<dbReference type="STRING" id="84022.CACET_c13550"/>
<dbReference type="PROSITE" id="PS51257">
    <property type="entry name" value="PROKAR_LIPOPROTEIN"/>
    <property type="match status" value="1"/>
</dbReference>
<proteinExistence type="inferred from homology"/>
<evidence type="ECO:0000256" key="6">
    <source>
        <dbReference type="ARBA" id="ARBA00023288"/>
    </source>
</evidence>
<dbReference type="AlphaFoldDB" id="A0A0D8IEW7"/>
<evidence type="ECO:0000313" key="7">
    <source>
        <dbReference type="EMBL" id="AKL94820.1"/>
    </source>
</evidence>
<keyword evidence="3" id="KW-1003">Cell membrane</keyword>
<dbReference type="CDD" id="cd19964">
    <property type="entry name" value="PBP1_BMP-like"/>
    <property type="match status" value="1"/>
</dbReference>
<evidence type="ECO:0000256" key="3">
    <source>
        <dbReference type="ARBA" id="ARBA00022475"/>
    </source>
</evidence>
<dbReference type="InterPro" id="IPR050957">
    <property type="entry name" value="BMP_lipoprotein"/>
</dbReference>
<dbReference type="GO" id="GO:0005886">
    <property type="term" value="C:plasma membrane"/>
    <property type="evidence" value="ECO:0007669"/>
    <property type="project" value="UniProtKB-SubCell"/>
</dbReference>
<accession>A0A0D8IEW7</accession>
<keyword evidence="6" id="KW-0449">Lipoprotein</keyword>
<protein>
    <submittedName>
        <fullName evidence="7">Nucleoside-binding protein</fullName>
    </submittedName>
</protein>
<dbReference type="RefSeq" id="WP_044823603.1">
    <property type="nucleotide sequence ID" value="NZ_CP009687.1"/>
</dbReference>
<dbReference type="InterPro" id="IPR028082">
    <property type="entry name" value="Peripla_BP_I"/>
</dbReference>
<reference evidence="7 8" key="1">
    <citation type="submission" date="2014-10" db="EMBL/GenBank/DDBJ databases">
        <title>Genome sequence of Clostridium aceticum DSM 1496.</title>
        <authorList>
            <person name="Poehlein A."/>
            <person name="Schiel-Bengelsdorf B."/>
            <person name="Gottschalk G."/>
            <person name="Duerre P."/>
            <person name="Daniel R."/>
        </authorList>
    </citation>
    <scope>NUCLEOTIDE SEQUENCE [LARGE SCALE GENOMIC DNA]</scope>
    <source>
        <strain evidence="7 8">DSM 1496</strain>
    </source>
</reference>
<evidence type="ECO:0000256" key="5">
    <source>
        <dbReference type="ARBA" id="ARBA00023136"/>
    </source>
</evidence>
<gene>
    <name evidence="7" type="ORF">CACET_c13550</name>
</gene>
<dbReference type="PANTHER" id="PTHR34296">
    <property type="entry name" value="TRANSCRIPTIONAL ACTIVATOR PROTEIN MED"/>
    <property type="match status" value="1"/>
</dbReference>
<evidence type="ECO:0000256" key="2">
    <source>
        <dbReference type="ARBA" id="ARBA00008610"/>
    </source>
</evidence>
<dbReference type="KEGG" id="cace:CACET_c13550"/>
<keyword evidence="8" id="KW-1185">Reference proteome</keyword>
<dbReference type="SUPFAM" id="SSF53822">
    <property type="entry name" value="Periplasmic binding protein-like I"/>
    <property type="match status" value="1"/>
</dbReference>
<dbReference type="EMBL" id="CP009687">
    <property type="protein sequence ID" value="AKL94820.1"/>
    <property type="molecule type" value="Genomic_DNA"/>
</dbReference>
<keyword evidence="5" id="KW-0472">Membrane</keyword>
<dbReference type="InterPro" id="IPR003760">
    <property type="entry name" value="PnrA-like"/>
</dbReference>
<comment type="similarity">
    <text evidence="2">Belongs to the BMP lipoprotein family.</text>
</comment>
<dbReference type="PATRIC" id="fig|84022.5.peg.2815"/>
<sequence>MKRKLSLILVVVLMLSLVACGSEETKTQGENSYKIAVLYSGYLGDQSFNDSAHQGLQKILAEYDNVEIREFETDVASEWEPNAIAAAEAGYNLILGVSYVYSDVLKSVAPQYPESKFAVIDGVVTDDNGNPMDNVVSAIFAQNEGSFLAGAAAAMFTTRTEIDGVNPDKKIGWLGGSDIPVLHDFLGGYKQGAAYIDPEVEVVSVFVGTFSDPVAGKEQANALYDQNIDIIMNVASGTGNGLLEAAEERGLYAIGVDIDQDGLKPGHILTSMLKRVDVTTYEIISSVINDTFEGGETLYMDINNGGVGLTDMSVMKNALGDQFPEDILTRIQEIEELVKNGEIVVVNYEGFGRN</sequence>
<evidence type="ECO:0000256" key="4">
    <source>
        <dbReference type="ARBA" id="ARBA00022729"/>
    </source>
</evidence>
<dbReference type="PANTHER" id="PTHR34296:SF2">
    <property type="entry name" value="ABC TRANSPORTER GUANOSINE-BINDING PROTEIN NUPN"/>
    <property type="match status" value="1"/>
</dbReference>
<dbReference type="OrthoDB" id="9769871at2"/>
<comment type="subcellular location">
    <subcellularLocation>
        <location evidence="1">Cell membrane</location>
        <topology evidence="1">Lipid-anchor</topology>
    </subcellularLocation>
</comment>
<dbReference type="Pfam" id="PF02608">
    <property type="entry name" value="Bmp"/>
    <property type="match status" value="1"/>
</dbReference>
<evidence type="ECO:0000313" key="8">
    <source>
        <dbReference type="Proteomes" id="UP000035704"/>
    </source>
</evidence>
<dbReference type="Proteomes" id="UP000035704">
    <property type="component" value="Chromosome"/>
</dbReference>
<keyword evidence="4" id="KW-0732">Signal</keyword>
<evidence type="ECO:0000256" key="1">
    <source>
        <dbReference type="ARBA" id="ARBA00004193"/>
    </source>
</evidence>